<dbReference type="EMBL" id="JACFXU010000013">
    <property type="protein sequence ID" value="MBA6412638.1"/>
    <property type="molecule type" value="Genomic_DNA"/>
</dbReference>
<evidence type="ECO:0000313" key="2">
    <source>
        <dbReference type="Proteomes" id="UP000539350"/>
    </source>
</evidence>
<keyword evidence="2" id="KW-1185">Reference proteome</keyword>
<dbReference type="Pfam" id="PF00300">
    <property type="entry name" value="His_Phos_1"/>
    <property type="match status" value="1"/>
</dbReference>
<gene>
    <name evidence="1" type="ORF">H2508_05880</name>
</gene>
<dbReference type="Proteomes" id="UP000539350">
    <property type="component" value="Unassembled WGS sequence"/>
</dbReference>
<dbReference type="RefSeq" id="WP_182170037.1">
    <property type="nucleotide sequence ID" value="NZ_JACFXU010000013.1"/>
</dbReference>
<dbReference type="GO" id="GO:0016791">
    <property type="term" value="F:phosphatase activity"/>
    <property type="evidence" value="ECO:0007669"/>
    <property type="project" value="TreeGrafter"/>
</dbReference>
<name>A0A7W2YJT7_9GAMM</name>
<evidence type="ECO:0000313" key="1">
    <source>
        <dbReference type="EMBL" id="MBA6412638.1"/>
    </source>
</evidence>
<dbReference type="CDD" id="cd07067">
    <property type="entry name" value="HP_PGM_like"/>
    <property type="match status" value="1"/>
</dbReference>
<dbReference type="GO" id="GO:0005737">
    <property type="term" value="C:cytoplasm"/>
    <property type="evidence" value="ECO:0007669"/>
    <property type="project" value="TreeGrafter"/>
</dbReference>
<accession>A0A7W2YJT7</accession>
<dbReference type="InterPro" id="IPR029033">
    <property type="entry name" value="His_PPase_superfam"/>
</dbReference>
<reference evidence="1 2" key="1">
    <citation type="submission" date="2020-07" db="EMBL/GenBank/DDBJ databases">
        <title>Halieaceae bacterium, F7430, whole genome shotgun sequencing project.</title>
        <authorList>
            <person name="Jiang S."/>
            <person name="Liu Z.W."/>
            <person name="Du Z.J."/>
        </authorList>
    </citation>
    <scope>NUCLEOTIDE SEQUENCE [LARGE SCALE GENOMIC DNA]</scope>
    <source>
        <strain evidence="1 2">F7430</strain>
    </source>
</reference>
<dbReference type="InterPro" id="IPR050275">
    <property type="entry name" value="PGM_Phosphatase"/>
</dbReference>
<dbReference type="SMART" id="SM00855">
    <property type="entry name" value="PGAM"/>
    <property type="match status" value="1"/>
</dbReference>
<sequence length="191" mass="21331">MTVSGPVLLRHASTVEPAGQCTGQMDLPLDASGRACASSISSRWVGPAPKRIFSSDLVRARDTAAALPRRPDSTTIYDPRLREISLGQWQGQTWDNLYRENPEQLEHWGQHWLDSPPPGGESGRQLFARVQQWYLEQRHLLDANTVVVAHAGSLRALSCLLQGLAAESMFEYQFHHCAPLQLLNQRPNKVI</sequence>
<dbReference type="Gene3D" id="3.40.50.1240">
    <property type="entry name" value="Phosphoglycerate mutase-like"/>
    <property type="match status" value="1"/>
</dbReference>
<dbReference type="PANTHER" id="PTHR48100:SF1">
    <property type="entry name" value="HISTIDINE PHOSPHATASE FAMILY PROTEIN-RELATED"/>
    <property type="match status" value="1"/>
</dbReference>
<comment type="caution">
    <text evidence="1">The sequence shown here is derived from an EMBL/GenBank/DDBJ whole genome shotgun (WGS) entry which is preliminary data.</text>
</comment>
<dbReference type="AlphaFoldDB" id="A0A7W2YJT7"/>
<dbReference type="PANTHER" id="PTHR48100">
    <property type="entry name" value="BROAD-SPECIFICITY PHOSPHATASE YOR283W-RELATED"/>
    <property type="match status" value="1"/>
</dbReference>
<protein>
    <submittedName>
        <fullName evidence="1">Histidine phosphatase family protein</fullName>
    </submittedName>
</protein>
<dbReference type="InterPro" id="IPR013078">
    <property type="entry name" value="His_Pase_superF_clade-1"/>
</dbReference>
<dbReference type="SUPFAM" id="SSF53254">
    <property type="entry name" value="Phosphoglycerate mutase-like"/>
    <property type="match status" value="1"/>
</dbReference>
<proteinExistence type="predicted"/>
<organism evidence="1 2">
    <name type="scientific">Sediminihaliea albiluteola</name>
    <dbReference type="NCBI Taxonomy" id="2758564"/>
    <lineage>
        <taxon>Bacteria</taxon>
        <taxon>Pseudomonadati</taxon>
        <taxon>Pseudomonadota</taxon>
        <taxon>Gammaproteobacteria</taxon>
        <taxon>Cellvibrionales</taxon>
        <taxon>Halieaceae</taxon>
        <taxon>Sediminihaliea</taxon>
    </lineage>
</organism>